<proteinExistence type="predicted"/>
<sequence>MYVCSAPTGPLPLFTAPNSQQKAADFQSNTSILTWLFEIVSIRNPPTSPRALMPGVSPSLTSSSAYEISSQPREIDHLLESTWSSSPPPATLCLFSSSPLFPLFPSPGRTFPISPTDPITNCFLTGSELPCSAEEAGASLLLWCDQTLRYTPTGH</sequence>
<reference evidence="1 2" key="1">
    <citation type="submission" date="2019-04" db="EMBL/GenBank/DDBJ databases">
        <title>The sequence and de novo assembly of Takifugu bimaculatus genome using PacBio and Hi-C technologies.</title>
        <authorList>
            <person name="Xu P."/>
            <person name="Liu B."/>
            <person name="Zhou Z."/>
        </authorList>
    </citation>
    <scope>NUCLEOTIDE SEQUENCE [LARGE SCALE GENOMIC DNA]</scope>
    <source>
        <strain evidence="1">TB-2018</strain>
        <tissue evidence="1">Muscle</tissue>
    </source>
</reference>
<accession>A0A4Z2B0T4</accession>
<keyword evidence="2" id="KW-1185">Reference proteome</keyword>
<name>A0A4Z2B0T4_9TELE</name>
<protein>
    <submittedName>
        <fullName evidence="1">Uncharacterized protein</fullName>
    </submittedName>
</protein>
<dbReference type="Proteomes" id="UP000516260">
    <property type="component" value="Chromosome 8"/>
</dbReference>
<evidence type="ECO:0000313" key="2">
    <source>
        <dbReference type="Proteomes" id="UP000516260"/>
    </source>
</evidence>
<comment type="caution">
    <text evidence="1">The sequence shown here is derived from an EMBL/GenBank/DDBJ whole genome shotgun (WGS) entry which is preliminary data.</text>
</comment>
<dbReference type="AlphaFoldDB" id="A0A4Z2B0T4"/>
<evidence type="ECO:0000313" key="1">
    <source>
        <dbReference type="EMBL" id="TNM85399.1"/>
    </source>
</evidence>
<gene>
    <name evidence="1" type="ORF">fugu_007670</name>
</gene>
<dbReference type="EMBL" id="SWLE01000021">
    <property type="protein sequence ID" value="TNM85399.1"/>
    <property type="molecule type" value="Genomic_DNA"/>
</dbReference>
<organism evidence="1 2">
    <name type="scientific">Takifugu bimaculatus</name>
    <dbReference type="NCBI Taxonomy" id="433685"/>
    <lineage>
        <taxon>Eukaryota</taxon>
        <taxon>Metazoa</taxon>
        <taxon>Chordata</taxon>
        <taxon>Craniata</taxon>
        <taxon>Vertebrata</taxon>
        <taxon>Euteleostomi</taxon>
        <taxon>Actinopterygii</taxon>
        <taxon>Neopterygii</taxon>
        <taxon>Teleostei</taxon>
        <taxon>Neoteleostei</taxon>
        <taxon>Acanthomorphata</taxon>
        <taxon>Eupercaria</taxon>
        <taxon>Tetraodontiformes</taxon>
        <taxon>Tetradontoidea</taxon>
        <taxon>Tetraodontidae</taxon>
        <taxon>Takifugu</taxon>
    </lineage>
</organism>